<dbReference type="EMBL" id="JAAARO010000011">
    <property type="protein sequence ID" value="KAF5740873.1"/>
    <property type="molecule type" value="Genomic_DNA"/>
</dbReference>
<reference evidence="1 2" key="1">
    <citation type="journal article" date="2020" name="Nat. Commun.">
        <title>Genome of Tripterygium wilfordii and identification of cytochrome P450 involved in triptolide biosynthesis.</title>
        <authorList>
            <person name="Tu L."/>
            <person name="Su P."/>
            <person name="Zhang Z."/>
            <person name="Gao L."/>
            <person name="Wang J."/>
            <person name="Hu T."/>
            <person name="Zhou J."/>
            <person name="Zhang Y."/>
            <person name="Zhao Y."/>
            <person name="Liu Y."/>
            <person name="Song Y."/>
            <person name="Tong Y."/>
            <person name="Lu Y."/>
            <person name="Yang J."/>
            <person name="Xu C."/>
            <person name="Jia M."/>
            <person name="Peters R.J."/>
            <person name="Huang L."/>
            <person name="Gao W."/>
        </authorList>
    </citation>
    <scope>NUCLEOTIDE SEQUENCE [LARGE SCALE GENOMIC DNA]</scope>
    <source>
        <strain evidence="2">cv. XIE 37</strain>
        <tissue evidence="1">Leaf</tissue>
    </source>
</reference>
<sequence length="142" mass="16444">MALLVRPLWQLPQLYQHYYSCATLMRCFPYTRPQLQPRKQSLISQRALHLPKHPSTFAPAQIARCFTAIQSRRTDASDSVGEERNSRNQRTREAKRAVQWGIDLASFSTLQIKRIFRASLEQEVLDAIMLVKALQLDQLCCL</sequence>
<evidence type="ECO:0000313" key="2">
    <source>
        <dbReference type="Proteomes" id="UP000593562"/>
    </source>
</evidence>
<dbReference type="PANTHER" id="PTHR36898">
    <property type="entry name" value="OSJNBB0026I12.6 PROTEIN"/>
    <property type="match status" value="1"/>
</dbReference>
<keyword evidence="2" id="KW-1185">Reference proteome</keyword>
<accession>A0A7J7D3H6</accession>
<gene>
    <name evidence="1" type="ORF">HS088_TW11G00953</name>
</gene>
<organism evidence="1 2">
    <name type="scientific">Tripterygium wilfordii</name>
    <name type="common">Thunder God vine</name>
    <dbReference type="NCBI Taxonomy" id="458696"/>
    <lineage>
        <taxon>Eukaryota</taxon>
        <taxon>Viridiplantae</taxon>
        <taxon>Streptophyta</taxon>
        <taxon>Embryophyta</taxon>
        <taxon>Tracheophyta</taxon>
        <taxon>Spermatophyta</taxon>
        <taxon>Magnoliopsida</taxon>
        <taxon>eudicotyledons</taxon>
        <taxon>Gunneridae</taxon>
        <taxon>Pentapetalae</taxon>
        <taxon>rosids</taxon>
        <taxon>fabids</taxon>
        <taxon>Celastrales</taxon>
        <taxon>Celastraceae</taxon>
        <taxon>Tripterygium</taxon>
    </lineage>
</organism>
<dbReference type="OrthoDB" id="1932188at2759"/>
<name>A0A7J7D3H6_TRIWF</name>
<protein>
    <submittedName>
        <fullName evidence="1">Uncharacterized protein</fullName>
    </submittedName>
</protein>
<dbReference type="PANTHER" id="PTHR36898:SF1">
    <property type="entry name" value="OS04G0250700 PROTEIN"/>
    <property type="match status" value="1"/>
</dbReference>
<evidence type="ECO:0000313" key="1">
    <source>
        <dbReference type="EMBL" id="KAF5740873.1"/>
    </source>
</evidence>
<proteinExistence type="predicted"/>
<dbReference type="InParanoid" id="A0A7J7D3H6"/>
<comment type="caution">
    <text evidence="1">The sequence shown here is derived from an EMBL/GenBank/DDBJ whole genome shotgun (WGS) entry which is preliminary data.</text>
</comment>
<dbReference type="Proteomes" id="UP000593562">
    <property type="component" value="Unassembled WGS sequence"/>
</dbReference>
<dbReference type="AlphaFoldDB" id="A0A7J7D3H6"/>